<dbReference type="InterPro" id="IPR027359">
    <property type="entry name" value="Volt_channel_dom_sf"/>
</dbReference>
<dbReference type="SUPFAM" id="SSF81324">
    <property type="entry name" value="Voltage-gated potassium channels"/>
    <property type="match status" value="1"/>
</dbReference>
<evidence type="ECO:0000313" key="9">
    <source>
        <dbReference type="Proteomes" id="UP001162131"/>
    </source>
</evidence>
<organism evidence="8 9">
    <name type="scientific">Blepharisma stoltei</name>
    <dbReference type="NCBI Taxonomy" id="1481888"/>
    <lineage>
        <taxon>Eukaryota</taxon>
        <taxon>Sar</taxon>
        <taxon>Alveolata</taxon>
        <taxon>Ciliophora</taxon>
        <taxon>Postciliodesmatophora</taxon>
        <taxon>Heterotrichea</taxon>
        <taxon>Heterotrichida</taxon>
        <taxon>Blepharismidae</taxon>
        <taxon>Blepharisma</taxon>
    </lineage>
</organism>
<evidence type="ECO:0000259" key="7">
    <source>
        <dbReference type="PROSITE" id="PS50125"/>
    </source>
</evidence>
<dbReference type="InterPro" id="IPR005821">
    <property type="entry name" value="Ion_trans_dom"/>
</dbReference>
<dbReference type="PROSITE" id="PS50125">
    <property type="entry name" value="GUANYLATE_CYCLASE_2"/>
    <property type="match status" value="1"/>
</dbReference>
<feature type="transmembrane region" description="Helical" evidence="6">
    <location>
        <begin position="63"/>
        <end position="82"/>
    </location>
</feature>
<comment type="subcellular location">
    <subcellularLocation>
        <location evidence="1">Membrane</location>
        <topology evidence="1">Multi-pass membrane protein</topology>
    </subcellularLocation>
</comment>
<dbReference type="Gene3D" id="3.30.70.1230">
    <property type="entry name" value="Nucleotide cyclase"/>
    <property type="match status" value="1"/>
</dbReference>
<keyword evidence="2 6" id="KW-0812">Transmembrane</keyword>
<dbReference type="Pfam" id="PF00520">
    <property type="entry name" value="Ion_trans"/>
    <property type="match status" value="1"/>
</dbReference>
<reference evidence="8" key="1">
    <citation type="submission" date="2021-09" db="EMBL/GenBank/DDBJ databases">
        <authorList>
            <consortium name="AG Swart"/>
            <person name="Singh M."/>
            <person name="Singh A."/>
            <person name="Seah K."/>
            <person name="Emmerich C."/>
        </authorList>
    </citation>
    <scope>NUCLEOTIDE SEQUENCE</scope>
    <source>
        <strain evidence="8">ATCC30299</strain>
    </source>
</reference>
<feature type="compositionally biased region" description="Low complexity" evidence="5">
    <location>
        <begin position="240"/>
        <end position="256"/>
    </location>
</feature>
<dbReference type="InterPro" id="IPR001054">
    <property type="entry name" value="A/G_cyclase"/>
</dbReference>
<dbReference type="GO" id="GO:0016020">
    <property type="term" value="C:membrane"/>
    <property type="evidence" value="ECO:0007669"/>
    <property type="project" value="UniProtKB-SubCell"/>
</dbReference>
<dbReference type="SUPFAM" id="SSF55073">
    <property type="entry name" value="Nucleotide cyclase"/>
    <property type="match status" value="1"/>
</dbReference>
<proteinExistence type="predicted"/>
<feature type="compositionally biased region" description="Basic and acidic residues" evidence="5">
    <location>
        <begin position="268"/>
        <end position="278"/>
    </location>
</feature>
<protein>
    <recommendedName>
        <fullName evidence="7">Guanylate cyclase domain-containing protein</fullName>
    </recommendedName>
</protein>
<accession>A0AAU9JB17</accession>
<feature type="transmembrane region" description="Helical" evidence="6">
    <location>
        <begin position="122"/>
        <end position="144"/>
    </location>
</feature>
<keyword evidence="3 6" id="KW-1133">Transmembrane helix</keyword>
<dbReference type="GO" id="GO:0009190">
    <property type="term" value="P:cyclic nucleotide biosynthetic process"/>
    <property type="evidence" value="ECO:0007669"/>
    <property type="project" value="InterPro"/>
</dbReference>
<dbReference type="AlphaFoldDB" id="A0AAU9JB17"/>
<gene>
    <name evidence="8" type="ORF">BSTOLATCC_MIC31346</name>
</gene>
<feature type="region of interest" description="Disordered" evidence="5">
    <location>
        <begin position="238"/>
        <end position="278"/>
    </location>
</feature>
<dbReference type="Gene3D" id="1.20.120.350">
    <property type="entry name" value="Voltage-gated potassium channels. Chain C"/>
    <property type="match status" value="1"/>
</dbReference>
<feature type="transmembrane region" description="Helical" evidence="6">
    <location>
        <begin position="94"/>
        <end position="116"/>
    </location>
</feature>
<sequence>MEEAKSPNRGGINSRRTTIAEIRHSSELFNPIRDLLAAANKPLLSKSQDVSFASRMTDCLNHWSYTTFMTLLTIYALFGDDLRLALTSKPADDVFYGFTTACLFFFSVEIILSSIFKEGYWLSFFFWLDVVSTLSLVTDIGWIWNKMVGTSSISKGAKVARAGRASRAGTRAARIIRVIRVIRLIRVAKLYKAAKSNMINKDKEDKGKLKRARVIFRGNQVADIKQFVVSAQAPVEIDSSDSSNNASASQSFSSMSPQDLNGTPSNGEESREEIVSDREEADIADLKIPEESKIGKKLSELTTKRIIILVLSVMIMLPFFSTTFYNESNASYEYGLEVINDLIGTSGFDLAFEDYVSEHEDLYTPLIFLEVNNLRNWSSSVSVDDLRSTEQLTVTLSGVPSDYNYSSYSVFDLRSSSKLEAELNIVKTVFICLILSVSAIFLSKDAQDLVLEPLENMMQTVKNISKNPLKAAQIAESDEFLMEEMAHDDIVGQKKKIKSSMEAEFLKETINKVTMLLALGFGEAGSEIIASNMQKGGGEVDPMIAGKKTYCIFGFCDIRNFTDTTEVLEENVMAFVNDIAHIVHGYVDYFAGCANKNIGDAFLLVWKINDENMLKEAEKDTLARKNPFVRELADMAVISFLKIIAEIHRNPKVLKYREHQMLNERLPGYSVKMGFGLHLGWAIEGAIGSEFKIDASYLSPNVNLASRLEAATKQFGVPILISDALWRLCSQVTRSKLRKIDRVTVKGSKEPIELYTCDIDINHLKPRPENDTETAEGMKKSRIMARLRKQAFRKRLINDGYHAYQLFNDDEDLLMMRSSVSHKFAKTFGKALKNYLDGDWDKAIEGFNKAQFIKKTPDGPCRALLEFMEQEGGRAPDFWPGYRELHDK</sequence>
<dbReference type="InterPro" id="IPR029787">
    <property type="entry name" value="Nucleotide_cyclase"/>
</dbReference>
<keyword evidence="9" id="KW-1185">Reference proteome</keyword>
<dbReference type="GO" id="GO:0005216">
    <property type="term" value="F:monoatomic ion channel activity"/>
    <property type="evidence" value="ECO:0007669"/>
    <property type="project" value="InterPro"/>
</dbReference>
<evidence type="ECO:0000256" key="1">
    <source>
        <dbReference type="ARBA" id="ARBA00004141"/>
    </source>
</evidence>
<feature type="domain" description="Guanylate cyclase" evidence="7">
    <location>
        <begin position="552"/>
        <end position="709"/>
    </location>
</feature>
<dbReference type="CDD" id="cd07302">
    <property type="entry name" value="CHD"/>
    <property type="match status" value="1"/>
</dbReference>
<evidence type="ECO:0000313" key="8">
    <source>
        <dbReference type="EMBL" id="CAG9322321.1"/>
    </source>
</evidence>
<evidence type="ECO:0000256" key="4">
    <source>
        <dbReference type="ARBA" id="ARBA00023136"/>
    </source>
</evidence>
<evidence type="ECO:0000256" key="3">
    <source>
        <dbReference type="ARBA" id="ARBA00022989"/>
    </source>
</evidence>
<dbReference type="EMBL" id="CAJZBQ010000031">
    <property type="protein sequence ID" value="CAG9322321.1"/>
    <property type="molecule type" value="Genomic_DNA"/>
</dbReference>
<feature type="compositionally biased region" description="Polar residues" evidence="5">
    <location>
        <begin position="257"/>
        <end position="267"/>
    </location>
</feature>
<evidence type="ECO:0000256" key="6">
    <source>
        <dbReference type="SAM" id="Phobius"/>
    </source>
</evidence>
<dbReference type="PANTHER" id="PTHR43336:SF3">
    <property type="entry name" value="GUANYLATE CYCLASE DOMAIN-CONTAINING PROTEIN"/>
    <property type="match status" value="1"/>
</dbReference>
<dbReference type="GO" id="GO:0035556">
    <property type="term" value="P:intracellular signal transduction"/>
    <property type="evidence" value="ECO:0007669"/>
    <property type="project" value="InterPro"/>
</dbReference>
<dbReference type="PANTHER" id="PTHR43336">
    <property type="entry name" value="OXYGEN SENSOR HISTIDINE KINASE RESPONSE REGULATOR DEVS/DOSS"/>
    <property type="match status" value="1"/>
</dbReference>
<name>A0AAU9JB17_9CILI</name>
<comment type="caution">
    <text evidence="8">The sequence shown here is derived from an EMBL/GenBank/DDBJ whole genome shotgun (WGS) entry which is preliminary data.</text>
</comment>
<keyword evidence="4 6" id="KW-0472">Membrane</keyword>
<evidence type="ECO:0000256" key="2">
    <source>
        <dbReference type="ARBA" id="ARBA00022692"/>
    </source>
</evidence>
<dbReference type="Proteomes" id="UP001162131">
    <property type="component" value="Unassembled WGS sequence"/>
</dbReference>
<evidence type="ECO:0000256" key="5">
    <source>
        <dbReference type="SAM" id="MobiDB-lite"/>
    </source>
</evidence>